<feature type="non-terminal residue" evidence="1">
    <location>
        <position position="173"/>
    </location>
</feature>
<reference evidence="2" key="1">
    <citation type="submission" date="2018-06" db="EMBL/GenBank/DDBJ databases">
        <authorList>
            <consortium name="Pathogen Informatics"/>
        </authorList>
    </citation>
    <scope>NUCLEOTIDE SEQUENCE [LARGE SCALE GENOMIC DNA]</scope>
    <source>
        <strain evidence="2">NCTC10132</strain>
    </source>
</reference>
<evidence type="ECO:0000313" key="2">
    <source>
        <dbReference type="Proteomes" id="UP000257559"/>
    </source>
</evidence>
<dbReference type="AlphaFoldDB" id="A0A3B0PV24"/>
<dbReference type="KEGG" id="medw:NCTC10132_00563"/>
<dbReference type="EMBL" id="LS991951">
    <property type="protein sequence ID" value="SYV97204.1"/>
    <property type="molecule type" value="Genomic_DNA"/>
</dbReference>
<evidence type="ECO:0008006" key="3">
    <source>
        <dbReference type="Google" id="ProtNLM"/>
    </source>
</evidence>
<organism evidence="1 2">
    <name type="scientific">Mycoplasmopsis edwardii</name>
    <dbReference type="NCBI Taxonomy" id="53558"/>
    <lineage>
        <taxon>Bacteria</taxon>
        <taxon>Bacillati</taxon>
        <taxon>Mycoplasmatota</taxon>
        <taxon>Mycoplasmoidales</taxon>
        <taxon>Metamycoplasmataceae</taxon>
        <taxon>Mycoplasmopsis</taxon>
    </lineage>
</organism>
<protein>
    <recommendedName>
        <fullName evidence="3">Lipoprotein</fullName>
    </recommendedName>
</protein>
<name>A0A3B0PV24_9BACT</name>
<dbReference type="Proteomes" id="UP000257559">
    <property type="component" value="Chromosome"/>
</dbReference>
<dbReference type="PROSITE" id="PS51257">
    <property type="entry name" value="PROKAR_LIPOPROTEIN"/>
    <property type="match status" value="1"/>
</dbReference>
<keyword evidence="2" id="KW-1185">Reference proteome</keyword>
<sequence length="173" mass="19780">MKRKKLILTLLPLTFIPTTIISCSQQEQPKVEENKKIAREDKYSPNESFINKLNNQTSDNISVEFNKLNDFISYDVLKFEEGSKITSSNLPTEVLTFDKNGYSEMKQVTWEINDSINASNDLEIFGRVEGFVDKKAKITLKTSKSENFSKSELSLLDDKLQLNIAKSTKDGNW</sequence>
<accession>A0A3B0PV24</accession>
<gene>
    <name evidence="1" type="ORF">NCTC10132_00563</name>
</gene>
<proteinExistence type="predicted"/>
<evidence type="ECO:0000313" key="1">
    <source>
        <dbReference type="EMBL" id="SYV97204.1"/>
    </source>
</evidence>